<dbReference type="AlphaFoldDB" id="S0FD05"/>
<dbReference type="EMBL" id="ACBW01000132">
    <property type="protein sequence ID" value="EEF76296.1"/>
    <property type="molecule type" value="Genomic_DNA"/>
</dbReference>
<accession>S0FD05</accession>
<dbReference type="Proteomes" id="UP000014073">
    <property type="component" value="Unassembled WGS sequence"/>
</dbReference>
<sequence>MKFLHSEGRDFYFVTLTCRNCVTDNVDELRAFIKKNNKLWSEGIRTRHAFRSLKCSGVMKKECTYHVKDKKKGVYSFHYHFHVIVDSLEAARYIVAQWKKLQGTESDSRFQKYVKVQDLEGSALELFKYSSKASVSVTKSKKQKG</sequence>
<dbReference type="STRING" id="547042.BACCOPRO_01796"/>
<dbReference type="eggNOG" id="ENOG5030XQD">
    <property type="taxonomic scope" value="Bacteria"/>
</dbReference>
<proteinExistence type="predicted"/>
<gene>
    <name evidence="1" type="ORF">BACCOPRO_01796</name>
</gene>
<name>S0FD05_9BACT</name>
<comment type="caution">
    <text evidence="1">The sequence shown here is derived from an EMBL/GenBank/DDBJ whole genome shotgun (WGS) entry which is preliminary data.</text>
</comment>
<feature type="non-terminal residue" evidence="1">
    <location>
        <position position="145"/>
    </location>
</feature>
<organism evidence="1 2">
    <name type="scientific">Phocaeicola coprophilus DSM 18228 = JCM 13818</name>
    <dbReference type="NCBI Taxonomy" id="547042"/>
    <lineage>
        <taxon>Bacteria</taxon>
        <taxon>Pseudomonadati</taxon>
        <taxon>Bacteroidota</taxon>
        <taxon>Bacteroidia</taxon>
        <taxon>Bacteroidales</taxon>
        <taxon>Bacteroidaceae</taxon>
        <taxon>Phocaeicola</taxon>
    </lineage>
</organism>
<evidence type="ECO:0008006" key="3">
    <source>
        <dbReference type="Google" id="ProtNLM"/>
    </source>
</evidence>
<evidence type="ECO:0000313" key="2">
    <source>
        <dbReference type="Proteomes" id="UP000014073"/>
    </source>
</evidence>
<dbReference type="HOGENOM" id="CLU_1790868_0_0_10"/>
<reference evidence="1 2" key="1">
    <citation type="submission" date="2008-12" db="EMBL/GenBank/DDBJ databases">
        <authorList>
            <person name="Fulton L."/>
            <person name="Clifton S."/>
            <person name="Fulton B."/>
            <person name="Xu J."/>
            <person name="Minx P."/>
            <person name="Pepin K.H."/>
            <person name="Johnson M."/>
            <person name="Bhonagiri V."/>
            <person name="Nash W.E."/>
            <person name="Mardis E.R."/>
            <person name="Wilson R.K."/>
        </authorList>
    </citation>
    <scope>NUCLEOTIDE SEQUENCE [LARGE SCALE GENOMIC DNA]</scope>
    <source>
        <strain evidence="1 2">DSM 18228</strain>
    </source>
</reference>
<protein>
    <recommendedName>
        <fullName evidence="3">Replication protein</fullName>
    </recommendedName>
</protein>
<keyword evidence="2" id="KW-1185">Reference proteome</keyword>
<evidence type="ECO:0000313" key="1">
    <source>
        <dbReference type="EMBL" id="EEF76296.1"/>
    </source>
</evidence>